<keyword evidence="1" id="KW-1133">Transmembrane helix</keyword>
<dbReference type="EMBL" id="JACYTN010000019">
    <property type="protein sequence ID" value="MBD8500189.1"/>
    <property type="molecule type" value="Genomic_DNA"/>
</dbReference>
<sequence>MRLQRLFQGAAVFIVGAITGAAIYHSIFLHQIDELIMRNLDLQDRLAHYKAEAEALLKYKNRSTVIKSITMHIYESADQKMSSSDETELRKRLLKDLDGLKGRNVYQIDEYVKLIEGLLTRKLYTDVHHQNYVVTLRTMLVTEGVLHVWVDVKAELPSPG</sequence>
<evidence type="ECO:0000256" key="1">
    <source>
        <dbReference type="SAM" id="Phobius"/>
    </source>
</evidence>
<dbReference type="Pfam" id="PF26347">
    <property type="entry name" value="YtrI_sporulation"/>
    <property type="match status" value="1"/>
</dbReference>
<feature type="domain" description="Sporulation membrane protein YtrI C-terminal" evidence="2">
    <location>
        <begin position="67"/>
        <end position="153"/>
    </location>
</feature>
<dbReference type="RefSeq" id="WP_192026503.1">
    <property type="nucleotide sequence ID" value="NZ_JACYTN010000019.1"/>
</dbReference>
<feature type="transmembrane region" description="Helical" evidence="1">
    <location>
        <begin position="6"/>
        <end position="29"/>
    </location>
</feature>
<comment type="caution">
    <text evidence="3">The sequence shown here is derived from an EMBL/GenBank/DDBJ whole genome shotgun (WGS) entry which is preliminary data.</text>
</comment>
<reference evidence="3 4" key="1">
    <citation type="submission" date="2020-09" db="EMBL/GenBank/DDBJ databases">
        <title>Paenibacillus sp. CAU 1523 isolated from sand of Haeundae Beach.</title>
        <authorList>
            <person name="Kim W."/>
        </authorList>
    </citation>
    <scope>NUCLEOTIDE SEQUENCE [LARGE SCALE GENOMIC DNA]</scope>
    <source>
        <strain evidence="3 4">CAU 1523</strain>
    </source>
</reference>
<protein>
    <recommendedName>
        <fullName evidence="2">Sporulation membrane protein YtrI C-terminal domain-containing protein</fullName>
    </recommendedName>
</protein>
<dbReference type="InterPro" id="IPR058620">
    <property type="entry name" value="YtrI_C"/>
</dbReference>
<proteinExistence type="predicted"/>
<accession>A0ABR9B1H4</accession>
<keyword evidence="4" id="KW-1185">Reference proteome</keyword>
<evidence type="ECO:0000313" key="3">
    <source>
        <dbReference type="EMBL" id="MBD8500189.1"/>
    </source>
</evidence>
<keyword evidence="1" id="KW-0472">Membrane</keyword>
<evidence type="ECO:0000259" key="2">
    <source>
        <dbReference type="Pfam" id="PF26347"/>
    </source>
</evidence>
<evidence type="ECO:0000313" key="4">
    <source>
        <dbReference type="Proteomes" id="UP000634529"/>
    </source>
</evidence>
<keyword evidence="1" id="KW-0812">Transmembrane</keyword>
<dbReference type="Proteomes" id="UP000634529">
    <property type="component" value="Unassembled WGS sequence"/>
</dbReference>
<gene>
    <name evidence="3" type="ORF">IFO66_18000</name>
</gene>
<organism evidence="3 4">
    <name type="scientific">Paenibacillus arenosi</name>
    <dbReference type="NCBI Taxonomy" id="2774142"/>
    <lineage>
        <taxon>Bacteria</taxon>
        <taxon>Bacillati</taxon>
        <taxon>Bacillota</taxon>
        <taxon>Bacilli</taxon>
        <taxon>Bacillales</taxon>
        <taxon>Paenibacillaceae</taxon>
        <taxon>Paenibacillus</taxon>
    </lineage>
</organism>
<name>A0ABR9B1H4_9BACL</name>